<sequence length="208" mass="22301">MLGSDATAEGISLDALPISRRTGSEPLTAHGTAAGATLADFWAWACSDVISNRLRGILAEYIVAFALGVADGVRTEWDAVDLRLPDGLDVEVKSAAYVQSWSQQQLSRIGFDIVPAKGWNARTDVVAAVPHRPSRVYVFCLLHHTDKATIDPLNLDQWEFYVTPTIALDAALGAQTRISLARLRAITPSSVTFGELAARVAECAAVPT</sequence>
<dbReference type="AlphaFoldDB" id="A0A7X0BYE5"/>
<organism evidence="1 2">
    <name type="scientific">Nonomuraea muscovyensis</name>
    <dbReference type="NCBI Taxonomy" id="1124761"/>
    <lineage>
        <taxon>Bacteria</taxon>
        <taxon>Bacillati</taxon>
        <taxon>Actinomycetota</taxon>
        <taxon>Actinomycetes</taxon>
        <taxon>Streptosporangiales</taxon>
        <taxon>Streptosporangiaceae</taxon>
        <taxon>Nonomuraea</taxon>
    </lineage>
</organism>
<accession>A0A7X0BYE5</accession>
<proteinExistence type="predicted"/>
<dbReference type="EMBL" id="JACHJB010000001">
    <property type="protein sequence ID" value="MBB6345207.1"/>
    <property type="molecule type" value="Genomic_DNA"/>
</dbReference>
<name>A0A7X0BYE5_9ACTN</name>
<reference evidence="1 2" key="1">
    <citation type="submission" date="2020-08" db="EMBL/GenBank/DDBJ databases">
        <title>Sequencing the genomes of 1000 actinobacteria strains.</title>
        <authorList>
            <person name="Klenk H.-P."/>
        </authorList>
    </citation>
    <scope>NUCLEOTIDE SEQUENCE [LARGE SCALE GENOMIC DNA]</scope>
    <source>
        <strain evidence="1 2">DSM 45913</strain>
    </source>
</reference>
<evidence type="ECO:0000313" key="1">
    <source>
        <dbReference type="EMBL" id="MBB6345207.1"/>
    </source>
</evidence>
<gene>
    <name evidence="1" type="ORF">FHU36_001716</name>
</gene>
<dbReference type="Proteomes" id="UP000583800">
    <property type="component" value="Unassembled WGS sequence"/>
</dbReference>
<keyword evidence="2" id="KW-1185">Reference proteome</keyword>
<evidence type="ECO:0000313" key="2">
    <source>
        <dbReference type="Proteomes" id="UP000583800"/>
    </source>
</evidence>
<comment type="caution">
    <text evidence="1">The sequence shown here is derived from an EMBL/GenBank/DDBJ whole genome shotgun (WGS) entry which is preliminary data.</text>
</comment>
<protein>
    <submittedName>
        <fullName evidence="1">Uncharacterized protein</fullName>
    </submittedName>
</protein>